<evidence type="ECO:0000256" key="1">
    <source>
        <dbReference type="PIRSR" id="PIRSR014972-1"/>
    </source>
</evidence>
<name>B8I4C0_RUMCH</name>
<dbReference type="PANTHER" id="PTHR36934:SF1">
    <property type="entry name" value="THIOESTERASE DOMAIN-CONTAINING PROTEIN"/>
    <property type="match status" value="1"/>
</dbReference>
<feature type="domain" description="Fluoroacetyl-CoA-specific thioesterase-like" evidence="3">
    <location>
        <begin position="15"/>
        <end position="117"/>
    </location>
</feature>
<gene>
    <name evidence="4" type="ordered locus">Ccel_0086</name>
</gene>
<dbReference type="PIRSF" id="PIRSF014972">
    <property type="entry name" value="FlK"/>
    <property type="match status" value="1"/>
</dbReference>
<dbReference type="KEGG" id="cce:Ccel_0086"/>
<reference evidence="4 5" key="1">
    <citation type="submission" date="2009-01" db="EMBL/GenBank/DDBJ databases">
        <title>Complete sequence of Clostridium cellulolyticum H10.</title>
        <authorList>
            <consortium name="US DOE Joint Genome Institute"/>
            <person name="Lucas S."/>
            <person name="Copeland A."/>
            <person name="Lapidus A."/>
            <person name="Glavina del Rio T."/>
            <person name="Dalin E."/>
            <person name="Tice H."/>
            <person name="Bruce D."/>
            <person name="Goodwin L."/>
            <person name="Pitluck S."/>
            <person name="Chertkov O."/>
            <person name="Saunders E."/>
            <person name="Brettin T."/>
            <person name="Detter J.C."/>
            <person name="Han C."/>
            <person name="Larimer F."/>
            <person name="Land M."/>
            <person name="Hauser L."/>
            <person name="Kyrpides N."/>
            <person name="Ivanova N."/>
            <person name="Zhou J."/>
            <person name="Richardson P."/>
        </authorList>
    </citation>
    <scope>NUCLEOTIDE SEQUENCE [LARGE SCALE GENOMIC DNA]</scope>
    <source>
        <strain evidence="5">ATCC 35319 / DSM 5812 / JCM 6584 / H10</strain>
    </source>
</reference>
<dbReference type="InterPro" id="IPR054485">
    <property type="entry name" value="FlK-like_dom"/>
</dbReference>
<feature type="binding site" evidence="2">
    <location>
        <position position="61"/>
    </location>
    <ligand>
        <name>CoA</name>
        <dbReference type="ChEBI" id="CHEBI:57287"/>
    </ligand>
</feature>
<dbReference type="Proteomes" id="UP000001349">
    <property type="component" value="Chromosome"/>
</dbReference>
<feature type="active site" evidence="1">
    <location>
        <position position="68"/>
    </location>
</feature>
<feature type="active site" evidence="1">
    <location>
        <position position="42"/>
    </location>
</feature>
<accession>B8I4C0</accession>
<feature type="binding site" evidence="2">
    <location>
        <position position="112"/>
    </location>
    <ligand>
        <name>substrate</name>
    </ligand>
</feature>
<dbReference type="Pfam" id="PF22636">
    <property type="entry name" value="FlK"/>
    <property type="match status" value="1"/>
</dbReference>
<protein>
    <recommendedName>
        <fullName evidence="3">Fluoroacetyl-CoA-specific thioesterase-like domain-containing protein</fullName>
    </recommendedName>
</protein>
<proteinExistence type="predicted"/>
<dbReference type="eggNOG" id="COG5496">
    <property type="taxonomic scope" value="Bacteria"/>
</dbReference>
<dbReference type="InterPro" id="IPR025540">
    <property type="entry name" value="FlK"/>
</dbReference>
<dbReference type="RefSeq" id="WP_012634540.1">
    <property type="nucleotide sequence ID" value="NC_011898.1"/>
</dbReference>
<feature type="binding site" evidence="2">
    <location>
        <position position="61"/>
    </location>
    <ligand>
        <name>substrate</name>
    </ligand>
</feature>
<evidence type="ECO:0000256" key="2">
    <source>
        <dbReference type="PIRSR" id="PIRSR014972-2"/>
    </source>
</evidence>
<dbReference type="OrthoDB" id="6902891at2"/>
<evidence type="ECO:0000313" key="4">
    <source>
        <dbReference type="EMBL" id="ACL74474.1"/>
    </source>
</evidence>
<organism evidence="4 5">
    <name type="scientific">Ruminiclostridium cellulolyticum (strain ATCC 35319 / DSM 5812 / JCM 6584 / H10)</name>
    <name type="common">Clostridium cellulolyticum</name>
    <dbReference type="NCBI Taxonomy" id="394503"/>
    <lineage>
        <taxon>Bacteria</taxon>
        <taxon>Bacillati</taxon>
        <taxon>Bacillota</taxon>
        <taxon>Clostridia</taxon>
        <taxon>Eubacteriales</taxon>
        <taxon>Oscillospiraceae</taxon>
        <taxon>Ruminiclostridium</taxon>
    </lineage>
</organism>
<dbReference type="HOGENOM" id="CLU_119426_0_1_9"/>
<dbReference type="AlphaFoldDB" id="B8I4C0"/>
<sequence length="130" mass="13872">MELKVGLTGNAEVLVSESNTAKKMGSGNLDVFATPAMIALMEKAASMAVQPYIGESSSTVGTMIDVKHIAATPIGMNVAARAELIEIDGKKLIFSVEAFDGKDKIGEGRHERFIINTQKFITKVDSKLEG</sequence>
<dbReference type="PANTHER" id="PTHR36934">
    <property type="entry name" value="BLR0278 PROTEIN"/>
    <property type="match status" value="1"/>
</dbReference>
<dbReference type="SUPFAM" id="SSF54637">
    <property type="entry name" value="Thioesterase/thiol ester dehydrase-isomerase"/>
    <property type="match status" value="1"/>
</dbReference>
<dbReference type="EMBL" id="CP001348">
    <property type="protein sequence ID" value="ACL74474.1"/>
    <property type="molecule type" value="Genomic_DNA"/>
</dbReference>
<dbReference type="InterPro" id="IPR029069">
    <property type="entry name" value="HotDog_dom_sf"/>
</dbReference>
<dbReference type="STRING" id="394503.Ccel_0086"/>
<evidence type="ECO:0000259" key="3">
    <source>
        <dbReference type="Pfam" id="PF22636"/>
    </source>
</evidence>
<feature type="active site" evidence="1">
    <location>
        <position position="34"/>
    </location>
</feature>
<evidence type="ECO:0000313" key="5">
    <source>
        <dbReference type="Proteomes" id="UP000001349"/>
    </source>
</evidence>
<dbReference type="Gene3D" id="3.10.129.10">
    <property type="entry name" value="Hotdog Thioesterase"/>
    <property type="match status" value="1"/>
</dbReference>
<keyword evidence="5" id="KW-1185">Reference proteome</keyword>